<gene>
    <name evidence="1" type="ORF">WICMUC_001618</name>
</gene>
<proteinExistence type="predicted"/>
<reference evidence="1" key="1">
    <citation type="journal article" date="2021" name="Open Biol.">
        <title>Shared evolutionary footprints suggest mitochondrial oxidative damage underlies multiple complex I losses in fungi.</title>
        <authorList>
            <person name="Schikora-Tamarit M.A."/>
            <person name="Marcet-Houben M."/>
            <person name="Nosek J."/>
            <person name="Gabaldon T."/>
        </authorList>
    </citation>
    <scope>NUCLEOTIDE SEQUENCE</scope>
    <source>
        <strain evidence="1">CBS6341</strain>
    </source>
</reference>
<organism evidence="1 2">
    <name type="scientific">Wickerhamomyces mucosus</name>
    <dbReference type="NCBI Taxonomy" id="1378264"/>
    <lineage>
        <taxon>Eukaryota</taxon>
        <taxon>Fungi</taxon>
        <taxon>Dikarya</taxon>
        <taxon>Ascomycota</taxon>
        <taxon>Saccharomycotina</taxon>
        <taxon>Saccharomycetes</taxon>
        <taxon>Phaffomycetales</taxon>
        <taxon>Wickerhamomycetaceae</taxon>
        <taxon>Wickerhamomyces</taxon>
    </lineage>
</organism>
<sequence length="92" mass="10224">GNLSNFNNYMTQMLGAAYSQSVLTDKNITNAAVVNNWLNTYVAPRAVYVLDLACFTEDVSNSDFWWNIVSQPSGSIYHKALINMLDVLTNNG</sequence>
<evidence type="ECO:0000313" key="2">
    <source>
        <dbReference type="Proteomes" id="UP000769528"/>
    </source>
</evidence>
<name>A0A9P8TG28_9ASCO</name>
<dbReference type="EMBL" id="JAEUBF010000464">
    <property type="protein sequence ID" value="KAH3678273.1"/>
    <property type="molecule type" value="Genomic_DNA"/>
</dbReference>
<evidence type="ECO:0000313" key="1">
    <source>
        <dbReference type="EMBL" id="KAH3678273.1"/>
    </source>
</evidence>
<feature type="non-terminal residue" evidence="1">
    <location>
        <position position="92"/>
    </location>
</feature>
<dbReference type="AlphaFoldDB" id="A0A9P8TG28"/>
<keyword evidence="2" id="KW-1185">Reference proteome</keyword>
<accession>A0A9P8TG28</accession>
<comment type="caution">
    <text evidence="1">The sequence shown here is derived from an EMBL/GenBank/DDBJ whole genome shotgun (WGS) entry which is preliminary data.</text>
</comment>
<reference evidence="1" key="2">
    <citation type="submission" date="2021-01" db="EMBL/GenBank/DDBJ databases">
        <authorList>
            <person name="Schikora-Tamarit M.A."/>
        </authorList>
    </citation>
    <scope>NUCLEOTIDE SEQUENCE</scope>
    <source>
        <strain evidence="1">CBS6341</strain>
    </source>
</reference>
<dbReference type="Proteomes" id="UP000769528">
    <property type="component" value="Unassembled WGS sequence"/>
</dbReference>
<feature type="non-terminal residue" evidence="1">
    <location>
        <position position="1"/>
    </location>
</feature>
<dbReference type="OrthoDB" id="10571857at2759"/>
<protein>
    <submittedName>
        <fullName evidence="1">Uncharacterized protein</fullName>
    </submittedName>
</protein>